<sequence>MPCVHEFGIMDDFDTEKEYNKYEPQKYNCISVDDDIINCLVVDLMGMKSYFHSFHRPEYGLALWGITIIPPESLSLFYDVVISSNDYQSSVELSYLASKILLAIEDQKYMIHFGV</sequence>
<accession>A0ABV6DVM2</accession>
<dbReference type="Proteomes" id="UP001589776">
    <property type="component" value="Unassembled WGS sequence"/>
</dbReference>
<gene>
    <name evidence="1" type="ORF">ACFFK0_30280</name>
</gene>
<organism evidence="1 2">
    <name type="scientific">Paenibacillus chartarius</name>
    <dbReference type="NCBI Taxonomy" id="747481"/>
    <lineage>
        <taxon>Bacteria</taxon>
        <taxon>Bacillati</taxon>
        <taxon>Bacillota</taxon>
        <taxon>Bacilli</taxon>
        <taxon>Bacillales</taxon>
        <taxon>Paenibacillaceae</taxon>
        <taxon>Paenibacillus</taxon>
    </lineage>
</organism>
<reference evidence="1 2" key="1">
    <citation type="submission" date="2024-09" db="EMBL/GenBank/DDBJ databases">
        <authorList>
            <person name="Sun Q."/>
            <person name="Mori K."/>
        </authorList>
    </citation>
    <scope>NUCLEOTIDE SEQUENCE [LARGE SCALE GENOMIC DNA]</scope>
    <source>
        <strain evidence="1 2">CCM 7759</strain>
    </source>
</reference>
<dbReference type="EMBL" id="JBHLWN010000124">
    <property type="protein sequence ID" value="MFC0216689.1"/>
    <property type="molecule type" value="Genomic_DNA"/>
</dbReference>
<proteinExistence type="predicted"/>
<comment type="caution">
    <text evidence="1">The sequence shown here is derived from an EMBL/GenBank/DDBJ whole genome shotgun (WGS) entry which is preliminary data.</text>
</comment>
<name>A0ABV6DVM2_9BACL</name>
<evidence type="ECO:0000313" key="2">
    <source>
        <dbReference type="Proteomes" id="UP001589776"/>
    </source>
</evidence>
<protein>
    <submittedName>
        <fullName evidence="1">Short-chain dehydrogenase</fullName>
    </submittedName>
</protein>
<evidence type="ECO:0000313" key="1">
    <source>
        <dbReference type="EMBL" id="MFC0216689.1"/>
    </source>
</evidence>
<keyword evidence="2" id="KW-1185">Reference proteome</keyword>
<dbReference type="RefSeq" id="WP_377475170.1">
    <property type="nucleotide sequence ID" value="NZ_JBHLWN010000124.1"/>
</dbReference>